<dbReference type="AlphaFoldDB" id="A0A5M3MNA6"/>
<comment type="caution">
    <text evidence="1">The sequence shown here is derived from an EMBL/GenBank/DDBJ whole genome shotgun (WGS) entry which is preliminary data.</text>
</comment>
<dbReference type="RefSeq" id="XP_007770375.1">
    <property type="nucleotide sequence ID" value="XM_007772185.1"/>
</dbReference>
<accession>A0A5M3MNA6</accession>
<proteinExistence type="predicted"/>
<dbReference type="OrthoDB" id="2691851at2759"/>
<sequence length="135" mass="15040">MALHIRYQLLSMIQLAELAHSLRAQINNLKLSSLNDTHRISNTLARLNTPNVLLMTLGKHDMPCVHHLISAACRHGDSVHAILKHLGKDVKMVYKPRGYTQDDLEIADLIYCLGGKQLLVALNCHLGLLSCCLLI</sequence>
<dbReference type="GeneID" id="19203446"/>
<dbReference type="KEGG" id="cput:CONPUDRAFT_155468"/>
<dbReference type="Proteomes" id="UP000053558">
    <property type="component" value="Unassembled WGS sequence"/>
</dbReference>
<organism evidence="1 2">
    <name type="scientific">Coniophora puteana (strain RWD-64-598)</name>
    <name type="common">Brown rot fungus</name>
    <dbReference type="NCBI Taxonomy" id="741705"/>
    <lineage>
        <taxon>Eukaryota</taxon>
        <taxon>Fungi</taxon>
        <taxon>Dikarya</taxon>
        <taxon>Basidiomycota</taxon>
        <taxon>Agaricomycotina</taxon>
        <taxon>Agaricomycetes</taxon>
        <taxon>Agaricomycetidae</taxon>
        <taxon>Boletales</taxon>
        <taxon>Coniophorineae</taxon>
        <taxon>Coniophoraceae</taxon>
        <taxon>Coniophora</taxon>
    </lineage>
</organism>
<name>A0A5M3MNA6_CONPW</name>
<dbReference type="EMBL" id="JH711580">
    <property type="protein sequence ID" value="EIW80101.1"/>
    <property type="molecule type" value="Genomic_DNA"/>
</dbReference>
<evidence type="ECO:0000313" key="2">
    <source>
        <dbReference type="Proteomes" id="UP000053558"/>
    </source>
</evidence>
<keyword evidence="2" id="KW-1185">Reference proteome</keyword>
<protein>
    <submittedName>
        <fullName evidence="1">Uncharacterized protein</fullName>
    </submittedName>
</protein>
<evidence type="ECO:0000313" key="1">
    <source>
        <dbReference type="EMBL" id="EIW80101.1"/>
    </source>
</evidence>
<reference evidence="2" key="1">
    <citation type="journal article" date="2012" name="Science">
        <title>The Paleozoic origin of enzymatic lignin decomposition reconstructed from 31 fungal genomes.</title>
        <authorList>
            <person name="Floudas D."/>
            <person name="Binder M."/>
            <person name="Riley R."/>
            <person name="Barry K."/>
            <person name="Blanchette R.A."/>
            <person name="Henrissat B."/>
            <person name="Martinez A.T."/>
            <person name="Otillar R."/>
            <person name="Spatafora J.W."/>
            <person name="Yadav J.S."/>
            <person name="Aerts A."/>
            <person name="Benoit I."/>
            <person name="Boyd A."/>
            <person name="Carlson A."/>
            <person name="Copeland A."/>
            <person name="Coutinho P.M."/>
            <person name="de Vries R.P."/>
            <person name="Ferreira P."/>
            <person name="Findley K."/>
            <person name="Foster B."/>
            <person name="Gaskell J."/>
            <person name="Glotzer D."/>
            <person name="Gorecki P."/>
            <person name="Heitman J."/>
            <person name="Hesse C."/>
            <person name="Hori C."/>
            <person name="Igarashi K."/>
            <person name="Jurgens J.A."/>
            <person name="Kallen N."/>
            <person name="Kersten P."/>
            <person name="Kohler A."/>
            <person name="Kuees U."/>
            <person name="Kumar T.K.A."/>
            <person name="Kuo A."/>
            <person name="LaButti K."/>
            <person name="Larrondo L.F."/>
            <person name="Lindquist E."/>
            <person name="Ling A."/>
            <person name="Lombard V."/>
            <person name="Lucas S."/>
            <person name="Lundell T."/>
            <person name="Martin R."/>
            <person name="McLaughlin D.J."/>
            <person name="Morgenstern I."/>
            <person name="Morin E."/>
            <person name="Murat C."/>
            <person name="Nagy L.G."/>
            <person name="Nolan M."/>
            <person name="Ohm R.A."/>
            <person name="Patyshakuliyeva A."/>
            <person name="Rokas A."/>
            <person name="Ruiz-Duenas F.J."/>
            <person name="Sabat G."/>
            <person name="Salamov A."/>
            <person name="Samejima M."/>
            <person name="Schmutz J."/>
            <person name="Slot J.C."/>
            <person name="St John F."/>
            <person name="Stenlid J."/>
            <person name="Sun H."/>
            <person name="Sun S."/>
            <person name="Syed K."/>
            <person name="Tsang A."/>
            <person name="Wiebenga A."/>
            <person name="Young D."/>
            <person name="Pisabarro A."/>
            <person name="Eastwood D.C."/>
            <person name="Martin F."/>
            <person name="Cullen D."/>
            <person name="Grigoriev I.V."/>
            <person name="Hibbett D.S."/>
        </authorList>
    </citation>
    <scope>NUCLEOTIDE SEQUENCE [LARGE SCALE GENOMIC DNA]</scope>
    <source>
        <strain evidence="2">RWD-64-598 SS2</strain>
    </source>
</reference>
<gene>
    <name evidence="1" type="ORF">CONPUDRAFT_155468</name>
</gene>